<comment type="caution">
    <text evidence="1">The sequence shown here is derived from an EMBL/GenBank/DDBJ whole genome shotgun (WGS) entry which is preliminary data.</text>
</comment>
<proteinExistence type="predicted"/>
<keyword evidence="2" id="KW-1185">Reference proteome</keyword>
<reference evidence="2" key="1">
    <citation type="journal article" date="2019" name="Int. J. Syst. Evol. Microbiol.">
        <title>The Global Catalogue of Microorganisms (GCM) 10K type strain sequencing project: providing services to taxonomists for standard genome sequencing and annotation.</title>
        <authorList>
            <consortium name="The Broad Institute Genomics Platform"/>
            <consortium name="The Broad Institute Genome Sequencing Center for Infectious Disease"/>
            <person name="Wu L."/>
            <person name="Ma J."/>
        </authorList>
    </citation>
    <scope>NUCLEOTIDE SEQUENCE [LARGE SCALE GENOMIC DNA]</scope>
    <source>
        <strain evidence="2">KCTC 3913</strain>
    </source>
</reference>
<dbReference type="Proteomes" id="UP001597506">
    <property type="component" value="Unassembled WGS sequence"/>
</dbReference>
<evidence type="ECO:0000313" key="1">
    <source>
        <dbReference type="EMBL" id="MFD2679705.1"/>
    </source>
</evidence>
<evidence type="ECO:0000313" key="2">
    <source>
        <dbReference type="Proteomes" id="UP001597506"/>
    </source>
</evidence>
<accession>A0ABW5RN60</accession>
<dbReference type="EMBL" id="JBHUMF010000007">
    <property type="protein sequence ID" value="MFD2679705.1"/>
    <property type="molecule type" value="Genomic_DNA"/>
</dbReference>
<organism evidence="1 2">
    <name type="scientific">Bacillus seohaeanensis</name>
    <dbReference type="NCBI Taxonomy" id="284580"/>
    <lineage>
        <taxon>Bacteria</taxon>
        <taxon>Bacillati</taxon>
        <taxon>Bacillota</taxon>
        <taxon>Bacilli</taxon>
        <taxon>Bacillales</taxon>
        <taxon>Bacillaceae</taxon>
        <taxon>Bacillus</taxon>
    </lineage>
</organism>
<name>A0ABW5RN60_9BACI</name>
<protein>
    <submittedName>
        <fullName evidence="1">Uncharacterized protein</fullName>
    </submittedName>
</protein>
<gene>
    <name evidence="1" type="ORF">ACFSUL_02955</name>
</gene>
<sequence length="75" mass="8915">MDRMSCLSYLLYQCDDEEVKDVAIKLLNGDLFLKEAKQMKRIYPHIIAAESLQKRKDIDDRKVAQFVEQYMLMEV</sequence>
<dbReference type="RefSeq" id="WP_377932546.1">
    <property type="nucleotide sequence ID" value="NZ_JBHUMF010000007.1"/>
</dbReference>